<dbReference type="STRING" id="1419482.SAMN05444266_11174"/>
<dbReference type="GO" id="GO:0016989">
    <property type="term" value="F:sigma factor antagonist activity"/>
    <property type="evidence" value="ECO:0007669"/>
    <property type="project" value="TreeGrafter"/>
</dbReference>
<dbReference type="Gene3D" id="2.60.120.1440">
    <property type="match status" value="1"/>
</dbReference>
<organism evidence="3 4">
    <name type="scientific">Chitinophaga jiangningensis</name>
    <dbReference type="NCBI Taxonomy" id="1419482"/>
    <lineage>
        <taxon>Bacteria</taxon>
        <taxon>Pseudomonadati</taxon>
        <taxon>Bacteroidota</taxon>
        <taxon>Chitinophagia</taxon>
        <taxon>Chitinophagales</taxon>
        <taxon>Chitinophagaceae</taxon>
        <taxon>Chitinophaga</taxon>
    </lineage>
</organism>
<dbReference type="PANTHER" id="PTHR30273">
    <property type="entry name" value="PERIPLASMIC SIGNAL SENSOR AND SIGMA FACTOR ACTIVATOR FECR-RELATED"/>
    <property type="match status" value="1"/>
</dbReference>
<keyword evidence="4" id="KW-1185">Reference proteome</keyword>
<dbReference type="EMBL" id="FRBL01000011">
    <property type="protein sequence ID" value="SHM80121.1"/>
    <property type="molecule type" value="Genomic_DNA"/>
</dbReference>
<accession>A0A1M7LPK4</accession>
<gene>
    <name evidence="3" type="ORF">SAMN05444266_11174</name>
</gene>
<dbReference type="OrthoDB" id="1523735at2"/>
<protein>
    <submittedName>
        <fullName evidence="3">FecR family protein</fullName>
    </submittedName>
</protein>
<dbReference type="Gene3D" id="3.55.50.30">
    <property type="match status" value="1"/>
</dbReference>
<evidence type="ECO:0000259" key="2">
    <source>
        <dbReference type="Pfam" id="PF16344"/>
    </source>
</evidence>
<feature type="domain" description="FecR protein" evidence="1">
    <location>
        <begin position="129"/>
        <end position="220"/>
    </location>
</feature>
<evidence type="ECO:0000259" key="1">
    <source>
        <dbReference type="Pfam" id="PF04773"/>
    </source>
</evidence>
<dbReference type="Pfam" id="PF16344">
    <property type="entry name" value="FecR_C"/>
    <property type="match status" value="1"/>
</dbReference>
<evidence type="ECO:0000313" key="4">
    <source>
        <dbReference type="Proteomes" id="UP000184420"/>
    </source>
</evidence>
<name>A0A1M7LPK4_9BACT</name>
<dbReference type="InterPro" id="IPR012373">
    <property type="entry name" value="Ferrdict_sens_TM"/>
</dbReference>
<proteinExistence type="predicted"/>
<evidence type="ECO:0000313" key="3">
    <source>
        <dbReference type="EMBL" id="SHM80121.1"/>
    </source>
</evidence>
<reference evidence="3 4" key="1">
    <citation type="submission" date="2016-11" db="EMBL/GenBank/DDBJ databases">
        <authorList>
            <person name="Jaros S."/>
            <person name="Januszkiewicz K."/>
            <person name="Wedrychowicz H."/>
        </authorList>
    </citation>
    <scope>NUCLEOTIDE SEQUENCE [LARGE SCALE GENOMIC DNA]</scope>
    <source>
        <strain evidence="3 4">DSM 27406</strain>
    </source>
</reference>
<dbReference type="PANTHER" id="PTHR30273:SF2">
    <property type="entry name" value="PROTEIN FECR"/>
    <property type="match status" value="1"/>
</dbReference>
<dbReference type="Proteomes" id="UP000184420">
    <property type="component" value="Unassembled WGS sequence"/>
</dbReference>
<dbReference type="AlphaFoldDB" id="A0A1M7LPK4"/>
<dbReference type="InterPro" id="IPR006860">
    <property type="entry name" value="FecR"/>
</dbReference>
<dbReference type="Pfam" id="PF04773">
    <property type="entry name" value="FecR"/>
    <property type="match status" value="1"/>
</dbReference>
<dbReference type="PIRSF" id="PIRSF018266">
    <property type="entry name" value="FecR"/>
    <property type="match status" value="1"/>
</dbReference>
<sequence length="337" mass="37813">MDELTVDGLLQQPSFINYCTRANEPDVHFWEQWLRQHPEHTATFREAEEMVKSMGWLLIAEYEKAGAMARMDAYLQKPAKKKPVMKPVYWWAAVAAAVAGLMVGQRYLQQAKQHAPAPAPLLAQQLHYAAGGKERSSFMLPDSTYVLLEKNSSLDIDRDYNAANRHVKLNGTGYFRIRGKASLPFDVEGGGYLVTALGTAFKMTARSGGVHVMLEQGKVKVEQGTGNQKKLLVYLQPMQSFASEAADASGTQQVFEPKALAAWKIQEIIFENTPLQEVVFQLESCYNVKINVEGMDINKETFSGKFRNDSLQSVLDVLCFAVNKQYEFTDETNVLIK</sequence>
<feature type="domain" description="Protein FecR C-terminal" evidence="2">
    <location>
        <begin position="268"/>
        <end position="335"/>
    </location>
</feature>
<dbReference type="InterPro" id="IPR032508">
    <property type="entry name" value="FecR_C"/>
</dbReference>
<dbReference type="RefSeq" id="WP_073086665.1">
    <property type="nucleotide sequence ID" value="NZ_FRBL01000011.1"/>
</dbReference>